<evidence type="ECO:0000313" key="1">
    <source>
        <dbReference type="EMBL" id="OGF35042.1"/>
    </source>
</evidence>
<proteinExistence type="predicted"/>
<accession>A0A1F5T7X6</accession>
<dbReference type="AlphaFoldDB" id="A0A1F5T7X6"/>
<evidence type="ECO:0000313" key="2">
    <source>
        <dbReference type="Proteomes" id="UP000178656"/>
    </source>
</evidence>
<comment type="caution">
    <text evidence="1">The sequence shown here is derived from an EMBL/GenBank/DDBJ whole genome shotgun (WGS) entry which is preliminary data.</text>
</comment>
<dbReference type="Gene3D" id="1.20.1270.70">
    <property type="entry name" value="Designed single chain three-helix bundle"/>
    <property type="match status" value="1"/>
</dbReference>
<dbReference type="Proteomes" id="UP000178656">
    <property type="component" value="Unassembled WGS sequence"/>
</dbReference>
<sequence length="126" mass="14104">MQEEKNNKTEIQEVLEIVNFIKDHAASQKSVDALADRVGSLETRVGGLETQVGGLEKKVDSLAVKMVTKEYLDDKLADLNGSLTLMMRKEDAKVRALIDKMEKKQVLSKEEMKAILSMEPFPQLAL</sequence>
<gene>
    <name evidence="1" type="ORF">A2482_05300</name>
</gene>
<protein>
    <submittedName>
        <fullName evidence="1">Uncharacterized protein</fullName>
    </submittedName>
</protein>
<organism evidence="1 2">
    <name type="scientific">Candidatus Falkowbacteria bacterium RIFOXYC2_FULL_48_21</name>
    <dbReference type="NCBI Taxonomy" id="1798005"/>
    <lineage>
        <taxon>Bacteria</taxon>
        <taxon>Candidatus Falkowiibacteriota</taxon>
    </lineage>
</organism>
<dbReference type="EMBL" id="MFGM01000061">
    <property type="protein sequence ID" value="OGF35042.1"/>
    <property type="molecule type" value="Genomic_DNA"/>
</dbReference>
<reference evidence="1 2" key="1">
    <citation type="journal article" date="2016" name="Nat. Commun.">
        <title>Thousands of microbial genomes shed light on interconnected biogeochemical processes in an aquifer system.</title>
        <authorList>
            <person name="Anantharaman K."/>
            <person name="Brown C.T."/>
            <person name="Hug L.A."/>
            <person name="Sharon I."/>
            <person name="Castelle C.J."/>
            <person name="Probst A.J."/>
            <person name="Thomas B.C."/>
            <person name="Singh A."/>
            <person name="Wilkins M.J."/>
            <person name="Karaoz U."/>
            <person name="Brodie E.L."/>
            <person name="Williams K.H."/>
            <person name="Hubbard S.S."/>
            <person name="Banfield J.F."/>
        </authorList>
    </citation>
    <scope>NUCLEOTIDE SEQUENCE [LARGE SCALE GENOMIC DNA]</scope>
</reference>
<name>A0A1F5T7X6_9BACT</name>